<dbReference type="PANTHER" id="PTHR43143">
    <property type="entry name" value="METALLOPHOSPHOESTERASE, CALCINEURIN SUPERFAMILY"/>
    <property type="match status" value="1"/>
</dbReference>
<gene>
    <name evidence="2" type="ORF">H9626_03755</name>
</gene>
<feature type="domain" description="Calcineurin-like phosphoesterase" evidence="1">
    <location>
        <begin position="37"/>
        <end position="206"/>
    </location>
</feature>
<reference evidence="2 3" key="1">
    <citation type="submission" date="2020-08" db="EMBL/GenBank/DDBJ databases">
        <title>A Genomic Blueprint of the Chicken Gut Microbiome.</title>
        <authorList>
            <person name="Gilroy R."/>
            <person name="Ravi A."/>
            <person name="Getino M."/>
            <person name="Pursley I."/>
            <person name="Horton D.L."/>
            <person name="Alikhan N.-F."/>
            <person name="Baker D."/>
            <person name="Gharbi K."/>
            <person name="Hall N."/>
            <person name="Watson M."/>
            <person name="Adriaenssens E.M."/>
            <person name="Foster-Nyarko E."/>
            <person name="Jarju S."/>
            <person name="Secka A."/>
            <person name="Antonio M."/>
            <person name="Oren A."/>
            <person name="Chaudhuri R."/>
            <person name="La Ragione R.M."/>
            <person name="Hildebrand F."/>
            <person name="Pallen M.J."/>
        </authorList>
    </citation>
    <scope>NUCLEOTIDE SEQUENCE [LARGE SCALE GENOMIC DNA]</scope>
    <source>
        <strain evidence="2 3">Sa1YUN3</strain>
    </source>
</reference>
<dbReference type="EMBL" id="JACSPQ010000001">
    <property type="protein sequence ID" value="MBD8001333.1"/>
    <property type="molecule type" value="Genomic_DNA"/>
</dbReference>
<accession>A0ABR8V9A4</accession>
<dbReference type="InterPro" id="IPR004843">
    <property type="entry name" value="Calcineurin-like_PHP"/>
</dbReference>
<evidence type="ECO:0000313" key="2">
    <source>
        <dbReference type="EMBL" id="MBD8001333.1"/>
    </source>
</evidence>
<protein>
    <submittedName>
        <fullName evidence="2">Metallophosphoesterase</fullName>
    </submittedName>
</protein>
<comment type="caution">
    <text evidence="2">The sequence shown here is derived from an EMBL/GenBank/DDBJ whole genome shotgun (WGS) entry which is preliminary data.</text>
</comment>
<evidence type="ECO:0000259" key="1">
    <source>
        <dbReference type="Pfam" id="PF00149"/>
    </source>
</evidence>
<dbReference type="InterPro" id="IPR051918">
    <property type="entry name" value="STPP_CPPED1"/>
</dbReference>
<name>A0ABR8V9A4_9BACT</name>
<dbReference type="Gene3D" id="3.60.21.10">
    <property type="match status" value="1"/>
</dbReference>
<dbReference type="SUPFAM" id="SSF56300">
    <property type="entry name" value="Metallo-dependent phosphatases"/>
    <property type="match status" value="1"/>
</dbReference>
<dbReference type="PANTHER" id="PTHR43143:SF1">
    <property type="entry name" value="SERINE_THREONINE-PROTEIN PHOSPHATASE CPPED1"/>
    <property type="match status" value="1"/>
</dbReference>
<dbReference type="InterPro" id="IPR029052">
    <property type="entry name" value="Metallo-depent_PP-like"/>
</dbReference>
<proteinExistence type="predicted"/>
<evidence type="ECO:0000313" key="3">
    <source>
        <dbReference type="Proteomes" id="UP000616346"/>
    </source>
</evidence>
<dbReference type="Proteomes" id="UP000616346">
    <property type="component" value="Unassembled WGS sequence"/>
</dbReference>
<keyword evidence="3" id="KW-1185">Reference proteome</keyword>
<sequence length="248" mass="28635">MIEYHPYDLDIDGETGINEKNIAIIEETGKGRKEFAFAVISDTQRWYDETEDAVEAINRRTDVDFVVHTGDLSDFGAKLEFEKQRDILNRLNVPYVCLLGNHDCLATGKEVFNIIFGEEDFAFTYGNTRFICLNTNALEFDYTDAVPDFTFLSNELASLTPEVEKTVVAMHAAPYSEQFNNNVAPIFHYIIDQFPKLQFCIHGHGHNITVNDFFDDGTLYYQCPCAKKRAYLYFTINENDYTYEVVYY</sequence>
<organism evidence="2 3">
    <name type="scientific">Phocaeicola faecium</name>
    <dbReference type="NCBI Taxonomy" id="2762213"/>
    <lineage>
        <taxon>Bacteria</taxon>
        <taxon>Pseudomonadati</taxon>
        <taxon>Bacteroidota</taxon>
        <taxon>Bacteroidia</taxon>
        <taxon>Bacteroidales</taxon>
        <taxon>Bacteroidaceae</taxon>
        <taxon>Phocaeicola</taxon>
    </lineage>
</organism>
<dbReference type="Pfam" id="PF00149">
    <property type="entry name" value="Metallophos"/>
    <property type="match status" value="1"/>
</dbReference>